<comment type="caution">
    <text evidence="1">The sequence shown here is derived from an EMBL/GenBank/DDBJ whole genome shotgun (WGS) entry which is preliminary data.</text>
</comment>
<reference evidence="1" key="1">
    <citation type="submission" date="2019-04" db="EMBL/GenBank/DDBJ databases">
        <title>Microbes associate with the intestines of laboratory mice.</title>
        <authorList>
            <person name="Navarre W."/>
            <person name="Wong E."/>
            <person name="Huang K."/>
            <person name="Tropini C."/>
            <person name="Ng K."/>
            <person name="Yu B."/>
        </authorList>
    </citation>
    <scope>NUCLEOTIDE SEQUENCE</scope>
    <source>
        <strain evidence="1">NM73_A23</strain>
    </source>
</reference>
<accession>A0AC61QLN1</accession>
<keyword evidence="2" id="KW-1185">Reference proteome</keyword>
<evidence type="ECO:0000313" key="2">
    <source>
        <dbReference type="Proteomes" id="UP000308886"/>
    </source>
</evidence>
<proteinExistence type="predicted"/>
<evidence type="ECO:0000313" key="1">
    <source>
        <dbReference type="EMBL" id="TGX79823.1"/>
    </source>
</evidence>
<dbReference type="Proteomes" id="UP000308886">
    <property type="component" value="Unassembled WGS sequence"/>
</dbReference>
<sequence length="149" mass="17112">MMKIADKHYKLTQSKNIVFKENKSKISFLNKNYKPCYRVQVDGGVISDRTTAKCDNLLVVSYFPEPDIDKREQEHFVELKGTDVAHALNQLVDTVPKLRCDDKKVKRCAYVVCKNVAPAIKTKIQNAKLLLKKKDNCELHIGEHLEPKL</sequence>
<gene>
    <name evidence="1" type="ORF">E5358_14405</name>
</gene>
<protein>
    <submittedName>
        <fullName evidence="1">Uncharacterized protein</fullName>
    </submittedName>
</protein>
<dbReference type="EMBL" id="SRZC01000036">
    <property type="protein sequence ID" value="TGX79823.1"/>
    <property type="molecule type" value="Genomic_DNA"/>
</dbReference>
<name>A0AC61QLN1_9BACT</name>
<organism evidence="1 2">
    <name type="scientific">Palleniella muris</name>
    <dbReference type="NCBI Taxonomy" id="3038145"/>
    <lineage>
        <taxon>Bacteria</taxon>
        <taxon>Pseudomonadati</taxon>
        <taxon>Bacteroidota</taxon>
        <taxon>Bacteroidia</taxon>
        <taxon>Bacteroidales</taxon>
        <taxon>Prevotellaceae</taxon>
        <taxon>Palleniella</taxon>
    </lineage>
</organism>